<dbReference type="AlphaFoldDB" id="A0A3A3EUL2"/>
<sequence length="592" mass="67274">MPGMVGFISPNQVAPDHDCFASVAGDKASYFASQHYQHMLKNVEGIACYEYSDDRLHVSIWGDIFSINGTDCATEDILQTLCEQYLIDNLLALCHGLNGYFVFSVYDKQTQELHLATDRFGIKPLYLWVEGEYVKGFASETKAILLHPEYTQQIDQSALETYIDVGHMLGEQTLFKNIRRVPAATLVTINTQTEHYQQQLYWQWSEIKPINGISFDEAVDKSYQLFDASMARCMSVVKQPKLAITLSGGLDSRVLLAGAKQHYKGEIKTFTFGEPSCDDAVIAKQVADLAGVSNQLVAIDQNNWFSGRERGVWLTDGLKNILHMHALSSVDLIAQESNYLLNGYLGDVTFGGSYLFPESQMTTSKQKRIATRYAKHVQHANIDHDYFTHNNDDPVLIYNRGVRFIGAGSDLLSHQLHNLKPFMDNDLVEFLYSLPDNFRRNGKIYHAMLLRYYSDYFADIPWQQTGKPISLTDNQVEPKVNPVKQQLVKLIKGSVFERAARKLYRSIAPKRHYVAYDTWLREAQFKHYLTDMLCMPSSRVGTLIGSDQVNKILTKFFAMDDSIRPEKIGSLLTLELYLEQLENGKKSASYSK</sequence>
<dbReference type="Gene3D" id="3.60.20.10">
    <property type="entry name" value="Glutamine Phosphoribosylpyrophosphate, subunit 1, domain 1"/>
    <property type="match status" value="1"/>
</dbReference>
<evidence type="ECO:0000256" key="3">
    <source>
        <dbReference type="ARBA" id="ARBA00048741"/>
    </source>
</evidence>
<evidence type="ECO:0000256" key="1">
    <source>
        <dbReference type="ARBA" id="ARBA00005187"/>
    </source>
</evidence>
<reference evidence="6 7" key="1">
    <citation type="submission" date="2018-09" db="EMBL/GenBank/DDBJ databases">
        <title>Identification of marine bacteria producing industrial enzymes.</title>
        <authorList>
            <person name="Cheng T.H."/>
            <person name="Saidin J."/>
            <person name="Muhd D.D."/>
            <person name="Isa M.N.M."/>
            <person name="Bakar M.F.A."/>
            <person name="Ismail N."/>
        </authorList>
    </citation>
    <scope>NUCLEOTIDE SEQUENCE [LARGE SCALE GENOMIC DNA]</scope>
    <source>
        <strain evidence="6 7">MNAD 1.6</strain>
    </source>
</reference>
<dbReference type="SUPFAM" id="SSF52402">
    <property type="entry name" value="Adenine nucleotide alpha hydrolases-like"/>
    <property type="match status" value="1"/>
</dbReference>
<dbReference type="InterPro" id="IPR001962">
    <property type="entry name" value="Asn_synthase"/>
</dbReference>
<comment type="catalytic activity">
    <reaction evidence="3">
        <text>L-aspartate + L-glutamine + ATP + H2O = L-asparagine + L-glutamate + AMP + diphosphate + H(+)</text>
        <dbReference type="Rhea" id="RHEA:12228"/>
        <dbReference type="ChEBI" id="CHEBI:15377"/>
        <dbReference type="ChEBI" id="CHEBI:15378"/>
        <dbReference type="ChEBI" id="CHEBI:29985"/>
        <dbReference type="ChEBI" id="CHEBI:29991"/>
        <dbReference type="ChEBI" id="CHEBI:30616"/>
        <dbReference type="ChEBI" id="CHEBI:33019"/>
        <dbReference type="ChEBI" id="CHEBI:58048"/>
        <dbReference type="ChEBI" id="CHEBI:58359"/>
        <dbReference type="ChEBI" id="CHEBI:456215"/>
        <dbReference type="EC" id="6.3.5.4"/>
    </reaction>
</comment>
<dbReference type="InterPro" id="IPR029055">
    <property type="entry name" value="Ntn_hydrolases_N"/>
</dbReference>
<dbReference type="Proteomes" id="UP000265938">
    <property type="component" value="Unassembled WGS sequence"/>
</dbReference>
<dbReference type="Pfam" id="PF00733">
    <property type="entry name" value="Asn_synthase"/>
    <property type="match status" value="1"/>
</dbReference>
<dbReference type="PANTHER" id="PTHR43284:SF1">
    <property type="entry name" value="ASPARAGINE SYNTHETASE"/>
    <property type="match status" value="1"/>
</dbReference>
<evidence type="ECO:0000259" key="5">
    <source>
        <dbReference type="Pfam" id="PF13537"/>
    </source>
</evidence>
<dbReference type="GO" id="GO:0004066">
    <property type="term" value="F:asparagine synthase (glutamine-hydrolyzing) activity"/>
    <property type="evidence" value="ECO:0007669"/>
    <property type="project" value="UniProtKB-EC"/>
</dbReference>
<feature type="domain" description="Glutamine amidotransferase type-2" evidence="5">
    <location>
        <begin position="78"/>
        <end position="145"/>
    </location>
</feature>
<dbReference type="GO" id="GO:0006529">
    <property type="term" value="P:asparagine biosynthetic process"/>
    <property type="evidence" value="ECO:0007669"/>
    <property type="project" value="InterPro"/>
</dbReference>
<dbReference type="EC" id="6.3.5.4" evidence="2"/>
<dbReference type="InterPro" id="IPR017932">
    <property type="entry name" value="GATase_2_dom"/>
</dbReference>
<protein>
    <recommendedName>
        <fullName evidence="2">asparagine synthase (glutamine-hydrolyzing)</fullName>
        <ecNumber evidence="2">6.3.5.4</ecNumber>
    </recommendedName>
</protein>
<dbReference type="SUPFAM" id="SSF56235">
    <property type="entry name" value="N-terminal nucleophile aminohydrolases (Ntn hydrolases)"/>
    <property type="match status" value="1"/>
</dbReference>
<comment type="caution">
    <text evidence="6">The sequence shown here is derived from an EMBL/GenBank/DDBJ whole genome shotgun (WGS) entry which is preliminary data.</text>
</comment>
<dbReference type="InterPro" id="IPR014729">
    <property type="entry name" value="Rossmann-like_a/b/a_fold"/>
</dbReference>
<comment type="pathway">
    <text evidence="1">Amino-acid biosynthesis; L-asparagine biosynthesis; L-asparagine from L-aspartate (L-Gln route): step 1/1.</text>
</comment>
<evidence type="ECO:0000259" key="4">
    <source>
        <dbReference type="Pfam" id="PF00733"/>
    </source>
</evidence>
<dbReference type="GO" id="GO:0005829">
    <property type="term" value="C:cytosol"/>
    <property type="evidence" value="ECO:0007669"/>
    <property type="project" value="TreeGrafter"/>
</dbReference>
<dbReference type="EMBL" id="QYSE01000001">
    <property type="protein sequence ID" value="RJF38014.1"/>
    <property type="molecule type" value="Genomic_DNA"/>
</dbReference>
<dbReference type="InterPro" id="IPR051786">
    <property type="entry name" value="ASN_synthetase/amidase"/>
</dbReference>
<dbReference type="RefSeq" id="WP_119852588.1">
    <property type="nucleotide sequence ID" value="NZ_QYSE01000001.1"/>
</dbReference>
<organism evidence="6 7">
    <name type="scientific">Pseudoalteromonas gelatinilytica</name>
    <dbReference type="NCBI Taxonomy" id="1703256"/>
    <lineage>
        <taxon>Bacteria</taxon>
        <taxon>Pseudomonadati</taxon>
        <taxon>Pseudomonadota</taxon>
        <taxon>Gammaproteobacteria</taxon>
        <taxon>Alteromonadales</taxon>
        <taxon>Pseudoalteromonadaceae</taxon>
        <taxon>Pseudoalteromonas</taxon>
    </lineage>
</organism>
<evidence type="ECO:0000313" key="7">
    <source>
        <dbReference type="Proteomes" id="UP000265938"/>
    </source>
</evidence>
<gene>
    <name evidence="6" type="ORF">D4741_08115</name>
</gene>
<evidence type="ECO:0000256" key="2">
    <source>
        <dbReference type="ARBA" id="ARBA00012737"/>
    </source>
</evidence>
<feature type="domain" description="Asparagine synthetase" evidence="4">
    <location>
        <begin position="224"/>
        <end position="370"/>
    </location>
</feature>
<accession>A0A3A3EUL2</accession>
<evidence type="ECO:0000313" key="6">
    <source>
        <dbReference type="EMBL" id="RJF38014.1"/>
    </source>
</evidence>
<dbReference type="Gene3D" id="3.40.50.620">
    <property type="entry name" value="HUPs"/>
    <property type="match status" value="1"/>
</dbReference>
<dbReference type="Pfam" id="PF13537">
    <property type="entry name" value="GATase_7"/>
    <property type="match status" value="1"/>
</dbReference>
<proteinExistence type="predicted"/>
<dbReference type="PANTHER" id="PTHR43284">
    <property type="entry name" value="ASPARAGINE SYNTHETASE (GLUTAMINE-HYDROLYZING)"/>
    <property type="match status" value="1"/>
</dbReference>
<name>A0A3A3EUL2_9GAMM</name>